<dbReference type="InterPro" id="IPR003961">
    <property type="entry name" value="FN3_dom"/>
</dbReference>
<evidence type="ECO:0000256" key="2">
    <source>
        <dbReference type="SAM" id="SignalP"/>
    </source>
</evidence>
<dbReference type="Gene3D" id="2.60.120.1060">
    <property type="entry name" value="NPCBM/NEW2 domain"/>
    <property type="match status" value="1"/>
</dbReference>
<dbReference type="InterPro" id="IPR013222">
    <property type="entry name" value="Glyco_hyd_98_carb-bd"/>
</dbReference>
<dbReference type="RefSeq" id="WP_111370280.1">
    <property type="nucleotide sequence ID" value="NZ_CP029480.1"/>
</dbReference>
<dbReference type="Gene3D" id="3.40.50.1110">
    <property type="entry name" value="SGNH hydrolase"/>
    <property type="match status" value="1"/>
</dbReference>
<feature type="domain" description="Fibronectin type-III" evidence="3">
    <location>
        <begin position="616"/>
        <end position="702"/>
    </location>
</feature>
<dbReference type="InterPro" id="IPR008979">
    <property type="entry name" value="Galactose-bd-like_sf"/>
</dbReference>
<dbReference type="EMBL" id="CP029480">
    <property type="protein sequence ID" value="AWV97178.1"/>
    <property type="molecule type" value="Genomic_DNA"/>
</dbReference>
<dbReference type="PANTHER" id="PTHR31988">
    <property type="entry name" value="ESTERASE, PUTATIVE (DUF303)-RELATED"/>
    <property type="match status" value="1"/>
</dbReference>
<evidence type="ECO:0000313" key="4">
    <source>
        <dbReference type="EMBL" id="AWV97178.1"/>
    </source>
</evidence>
<dbReference type="GO" id="GO:0016788">
    <property type="term" value="F:hydrolase activity, acting on ester bonds"/>
    <property type="evidence" value="ECO:0007669"/>
    <property type="project" value="UniProtKB-ARBA"/>
</dbReference>
<dbReference type="InterPro" id="IPR013783">
    <property type="entry name" value="Ig-like_fold"/>
</dbReference>
<keyword evidence="2" id="KW-0732">Signal</keyword>
<feature type="chain" id="PRO_5016296234" description="Fibronectin type-III domain-containing protein" evidence="2">
    <location>
        <begin position="24"/>
        <end position="931"/>
    </location>
</feature>
<dbReference type="Pfam" id="PF03629">
    <property type="entry name" value="SASA"/>
    <property type="match status" value="1"/>
</dbReference>
<dbReference type="SUPFAM" id="SSF49265">
    <property type="entry name" value="Fibronectin type III"/>
    <property type="match status" value="1"/>
</dbReference>
<dbReference type="SUPFAM" id="SSF52266">
    <property type="entry name" value="SGNH hydrolase"/>
    <property type="match status" value="1"/>
</dbReference>
<organism evidence="4 5">
    <name type="scientific">Arcticibacterium luteifluviistationis</name>
    <dbReference type="NCBI Taxonomy" id="1784714"/>
    <lineage>
        <taxon>Bacteria</taxon>
        <taxon>Pseudomonadati</taxon>
        <taxon>Bacteroidota</taxon>
        <taxon>Cytophagia</taxon>
        <taxon>Cytophagales</taxon>
        <taxon>Leadbetterellaceae</taxon>
        <taxon>Arcticibacterium</taxon>
    </lineage>
</organism>
<dbReference type="Pfam" id="PF08305">
    <property type="entry name" value="NPCBM"/>
    <property type="match status" value="1"/>
</dbReference>
<dbReference type="InterPro" id="IPR055015">
    <property type="entry name" value="GCX_COOH"/>
</dbReference>
<dbReference type="SUPFAM" id="SSF49785">
    <property type="entry name" value="Galactose-binding domain-like"/>
    <property type="match status" value="1"/>
</dbReference>
<reference evidence="4 5" key="1">
    <citation type="submission" date="2018-05" db="EMBL/GenBank/DDBJ databases">
        <title>Complete genome sequence of Arcticibacterium luteifluviistationis SM1504T, a cytophagaceae bacterium isolated from Arctic surface seawater.</title>
        <authorList>
            <person name="Li Y."/>
            <person name="Qin Q.-L."/>
        </authorList>
    </citation>
    <scope>NUCLEOTIDE SEQUENCE [LARGE SCALE GENOMIC DNA]</scope>
    <source>
        <strain evidence="4 5">SM1504</strain>
    </source>
</reference>
<proteinExistence type="predicted"/>
<dbReference type="InterPro" id="IPR052940">
    <property type="entry name" value="Carb_Esterase_6"/>
</dbReference>
<dbReference type="KEGG" id="als:DJ013_02900"/>
<name>A0A2Z4G7X0_9BACT</name>
<dbReference type="SMART" id="SM00776">
    <property type="entry name" value="NPCBM"/>
    <property type="match status" value="1"/>
</dbReference>
<dbReference type="SMART" id="SM00060">
    <property type="entry name" value="FN3"/>
    <property type="match status" value="1"/>
</dbReference>
<dbReference type="OrthoDB" id="1488710at2"/>
<evidence type="ECO:0000313" key="5">
    <source>
        <dbReference type="Proteomes" id="UP000249873"/>
    </source>
</evidence>
<dbReference type="Gene3D" id="2.60.40.10">
    <property type="entry name" value="Immunoglobulins"/>
    <property type="match status" value="1"/>
</dbReference>
<dbReference type="NCBIfam" id="NF045639">
    <property type="entry name" value="GCX_COOH"/>
    <property type="match status" value="1"/>
</dbReference>
<dbReference type="InterPro" id="IPR036116">
    <property type="entry name" value="FN3_sf"/>
</dbReference>
<dbReference type="PROSITE" id="PS50853">
    <property type="entry name" value="FN3"/>
    <property type="match status" value="1"/>
</dbReference>
<gene>
    <name evidence="4" type="ORF">DJ013_02900</name>
</gene>
<accession>A0A2Z4G7X0</accession>
<protein>
    <recommendedName>
        <fullName evidence="3">Fibronectin type-III domain-containing protein</fullName>
    </recommendedName>
</protein>
<dbReference type="InterPro" id="IPR038637">
    <property type="entry name" value="NPCBM_sf"/>
</dbReference>
<evidence type="ECO:0000256" key="1">
    <source>
        <dbReference type="ARBA" id="ARBA00022801"/>
    </source>
</evidence>
<dbReference type="Proteomes" id="UP000249873">
    <property type="component" value="Chromosome"/>
</dbReference>
<evidence type="ECO:0000259" key="3">
    <source>
        <dbReference type="PROSITE" id="PS50853"/>
    </source>
</evidence>
<sequence>MTTKIIKVIVFLLAANIPTFSQVNIDLPINKSVFQRNSSNQAIIYIAGTYSNTLVTSIQARLLNPTNSAVISGFDWTIIKSNPSKGQFYGQLNNVPAGWYKLEVRTVNTGSVLSSTNVDRVGVGDVYLISGQSNAAGIDTVTVPINFNEKVLSLNNYQGCFATYPNFAQLSPINTGHKISVTGESPWAYSRLGNLIETNLGIPVAFFNGAASGTSIENWVTSSNGGATTHPFTGLQYCNSVGAPYNLLNKALKYYPNIYGVRALIWHQGESDNLKSTSQADYTNRLNSFITKTRTDFGSIIPWMVSRASYYLGNTSVNVINGQNAVINNSSQIFAGPMTDGFTSSDRVDNIHFNQSGIIKFADGLYNSITTGSFLTSSVPIAAKTLPEISMSITNGSVTLTAPGGYSGYKWVPGNNINATALGTSASFSSSSGTYRCYLTDANGNVTMTQAVNVNNILSQQSLSSTFVDSLYLSSYTPYSIQNGLGPVAFDQSAGATLSESDGSTMEINGKSFSKGLGTHSGSELIYKMKTGLHSRFKASIGIDDDSFSGAGVIFKVYGETTLLYTSPTLTHLSDALNIDVNIAGYKSIKLTVDNSGGTLAANQADWANARVIFDKPKNLSATNIFKKCIQLNWTAANDLNGIVSYQLFKDDTLEATIPAGTLNYTFDNLSINTSYKLSVKALDINGFSSAKIDTNISTVSASILYSNNNQVCIGDTIVPTVSPLGGIFKVVDKPAAVTFDLTSSSTGAVSFGSEGFVLMRYAWAGTACVDSFDFYVGGLVKPQPPTVTNAADSLINKGTTLTLNASSCLSDYTIEWFDQTVNPSIMVSPIDTSSYFAFCKNSSCYSDTSNVIKVKVIPDCPNSFNLVSSKDNLNYGSKSFYFNASQTIIAANKLTNPTGATFKAAKNIKLNPGFEVKAGAVFSATIGGCP</sequence>
<dbReference type="AlphaFoldDB" id="A0A2Z4G7X0"/>
<feature type="signal peptide" evidence="2">
    <location>
        <begin position="1"/>
        <end position="23"/>
    </location>
</feature>
<dbReference type="InterPro" id="IPR036514">
    <property type="entry name" value="SGNH_hydro_sf"/>
</dbReference>
<dbReference type="Pfam" id="PF00041">
    <property type="entry name" value="fn3"/>
    <property type="match status" value="1"/>
</dbReference>
<dbReference type="PANTHER" id="PTHR31988:SF19">
    <property type="entry name" value="9-O-ACETYL-N-ACETYLNEURAMINIC ACID DEACETYLASE-RELATED"/>
    <property type="match status" value="1"/>
</dbReference>
<dbReference type="CDD" id="cd00063">
    <property type="entry name" value="FN3"/>
    <property type="match status" value="1"/>
</dbReference>
<dbReference type="InterPro" id="IPR005181">
    <property type="entry name" value="SASA"/>
</dbReference>
<keyword evidence="5" id="KW-1185">Reference proteome</keyword>
<keyword evidence="1" id="KW-0378">Hydrolase</keyword>